<dbReference type="NCBIfam" id="TIGR02433">
    <property type="entry name" value="lysidine_TilS_C"/>
    <property type="match status" value="1"/>
</dbReference>
<dbReference type="InterPro" id="IPR012094">
    <property type="entry name" value="tRNA_Ile_lys_synt"/>
</dbReference>
<dbReference type="AlphaFoldDB" id="A0A0W0GG96"/>
<comment type="catalytic activity">
    <reaction evidence="7 8">
        <text>cytidine(34) in tRNA(Ile2) + L-lysine + ATP = lysidine(34) in tRNA(Ile2) + AMP + diphosphate + H(+)</text>
        <dbReference type="Rhea" id="RHEA:43744"/>
        <dbReference type="Rhea" id="RHEA-COMP:10625"/>
        <dbReference type="Rhea" id="RHEA-COMP:10670"/>
        <dbReference type="ChEBI" id="CHEBI:15378"/>
        <dbReference type="ChEBI" id="CHEBI:30616"/>
        <dbReference type="ChEBI" id="CHEBI:32551"/>
        <dbReference type="ChEBI" id="CHEBI:33019"/>
        <dbReference type="ChEBI" id="CHEBI:82748"/>
        <dbReference type="ChEBI" id="CHEBI:83665"/>
        <dbReference type="ChEBI" id="CHEBI:456215"/>
        <dbReference type="EC" id="6.3.4.19"/>
    </reaction>
</comment>
<feature type="domain" description="Lysidine-tRNA(Ile) synthetase C-terminal" evidence="9">
    <location>
        <begin position="397"/>
        <end position="469"/>
    </location>
</feature>
<evidence type="ECO:0000256" key="8">
    <source>
        <dbReference type="HAMAP-Rule" id="MF_01161"/>
    </source>
</evidence>
<dbReference type="GO" id="GO:0005524">
    <property type="term" value="F:ATP binding"/>
    <property type="evidence" value="ECO:0007669"/>
    <property type="project" value="UniProtKB-UniRule"/>
</dbReference>
<comment type="caution">
    <text evidence="10">The sequence shown here is derived from an EMBL/GenBank/DDBJ whole genome shotgun (WGS) entry which is preliminary data.</text>
</comment>
<dbReference type="GO" id="GO:0005737">
    <property type="term" value="C:cytoplasm"/>
    <property type="evidence" value="ECO:0007669"/>
    <property type="project" value="UniProtKB-SubCell"/>
</dbReference>
<keyword evidence="5 8" id="KW-0547">Nucleotide-binding</keyword>
<evidence type="ECO:0000256" key="5">
    <source>
        <dbReference type="ARBA" id="ARBA00022741"/>
    </source>
</evidence>
<accession>A0A0W0GG96</accession>
<dbReference type="InterPro" id="IPR012795">
    <property type="entry name" value="tRNA_Ile_lys_synt_N"/>
</dbReference>
<dbReference type="PANTHER" id="PTHR43033:SF1">
    <property type="entry name" value="TRNA(ILE)-LYSIDINE SYNTHASE-RELATED"/>
    <property type="match status" value="1"/>
</dbReference>
<feature type="binding site" evidence="8">
    <location>
        <begin position="29"/>
        <end position="34"/>
    </location>
    <ligand>
        <name>ATP</name>
        <dbReference type="ChEBI" id="CHEBI:30616"/>
    </ligand>
</feature>
<organism evidence="10 11">
    <name type="scientific">Dehalogenimonas alkenigignens</name>
    <dbReference type="NCBI Taxonomy" id="1217799"/>
    <lineage>
        <taxon>Bacteria</taxon>
        <taxon>Bacillati</taxon>
        <taxon>Chloroflexota</taxon>
        <taxon>Dehalococcoidia</taxon>
        <taxon>Dehalococcoidales</taxon>
        <taxon>Dehalococcoidaceae</taxon>
        <taxon>Dehalogenimonas</taxon>
    </lineage>
</organism>
<comment type="domain">
    <text evidence="8">The N-terminal region contains the highly conserved SGGXDS motif, predicted to be a P-loop motif involved in ATP binding.</text>
</comment>
<dbReference type="EC" id="6.3.4.19" evidence="8"/>
<comment type="similarity">
    <text evidence="8">Belongs to the tRNA(Ile)-lysidine synthase family.</text>
</comment>
<evidence type="ECO:0000256" key="3">
    <source>
        <dbReference type="ARBA" id="ARBA00022598"/>
    </source>
</evidence>
<dbReference type="EMBL" id="LFDV01000002">
    <property type="protein sequence ID" value="KTB47580.1"/>
    <property type="molecule type" value="Genomic_DNA"/>
</dbReference>
<keyword evidence="3 8" id="KW-0436">Ligase</keyword>
<keyword evidence="6 8" id="KW-0067">ATP-binding</keyword>
<dbReference type="SUPFAM" id="SSF56037">
    <property type="entry name" value="PheT/TilS domain"/>
    <property type="match status" value="1"/>
</dbReference>
<evidence type="ECO:0000256" key="4">
    <source>
        <dbReference type="ARBA" id="ARBA00022694"/>
    </source>
</evidence>
<protein>
    <recommendedName>
        <fullName evidence="8">tRNA(Ile)-lysidine synthase</fullName>
        <ecNumber evidence="8">6.3.4.19</ecNumber>
    </recommendedName>
    <alternativeName>
        <fullName evidence="8">tRNA(Ile)-2-lysyl-cytidine synthase</fullName>
    </alternativeName>
    <alternativeName>
        <fullName evidence="8">tRNA(Ile)-lysidine synthetase</fullName>
    </alternativeName>
</protein>
<dbReference type="InterPro" id="IPR011063">
    <property type="entry name" value="TilS/TtcA_N"/>
</dbReference>
<dbReference type="SUPFAM" id="SSF52402">
    <property type="entry name" value="Adenine nucleotide alpha hydrolases-like"/>
    <property type="match status" value="1"/>
</dbReference>
<evidence type="ECO:0000256" key="1">
    <source>
        <dbReference type="ARBA" id="ARBA00004496"/>
    </source>
</evidence>
<name>A0A0W0GG96_9CHLR</name>
<proteinExistence type="inferred from homology"/>
<dbReference type="Pfam" id="PF09179">
    <property type="entry name" value="TilS"/>
    <property type="match status" value="1"/>
</dbReference>
<sequence length="476" mass="52115">MDLIDKRVLDILRGHSLVSRGDRVVAAVSGGADSVTLLHILHKVKSELGIELHVAHLDHGLRPESAADADYVAALAQDLGLPFTIDRRDVQSYRKKHRLSPEEAARDVRYQFLEETARRTGAASVAVAHTKNDHVETVLLHLLRGTGLTGLVGLKAASEFHSRDVNPLRIIRPLLCLSREEVELYCREHDLSFRADFTNESLTPTRNRIRLELLPMIREHFNPAVDEAISRLSRLAADEVDFIETAAANAIESLVKKNGPVVAIDKSGLGGLHPALRRAVLRRLLVAALGSPKDIEAVHIEDMLEIASGGAGRSIDLPGGLAFSAGYSEVLLGRDLNALTLLPTIEGAHPLNIPGVTDIDGWRVVASIKDSVTENPPEKEASPYAQSLDFGAAGGELMVRARRPGDCFVPLGMGAEKKLKDFFIDAKIPQDRRSRVPIVVNPRQIVWVAGCRLDERVKVSPATARILRLEFERRSA</sequence>
<dbReference type="HAMAP" id="MF_01161">
    <property type="entry name" value="tRNA_Ile_lys_synt"/>
    <property type="match status" value="1"/>
</dbReference>
<evidence type="ECO:0000256" key="2">
    <source>
        <dbReference type="ARBA" id="ARBA00022490"/>
    </source>
</evidence>
<dbReference type="Gene3D" id="1.20.59.20">
    <property type="match status" value="1"/>
</dbReference>
<keyword evidence="4 8" id="KW-0819">tRNA processing</keyword>
<evidence type="ECO:0000256" key="6">
    <source>
        <dbReference type="ARBA" id="ARBA00022840"/>
    </source>
</evidence>
<gene>
    <name evidence="8" type="primary">tilS</name>
    <name evidence="10" type="ORF">DEALK_04250</name>
</gene>
<comment type="subcellular location">
    <subcellularLocation>
        <location evidence="1 8">Cytoplasm</location>
    </subcellularLocation>
</comment>
<dbReference type="GO" id="GO:0006400">
    <property type="term" value="P:tRNA modification"/>
    <property type="evidence" value="ECO:0007669"/>
    <property type="project" value="UniProtKB-UniRule"/>
</dbReference>
<dbReference type="InterPro" id="IPR014729">
    <property type="entry name" value="Rossmann-like_a/b/a_fold"/>
</dbReference>
<dbReference type="SUPFAM" id="SSF82829">
    <property type="entry name" value="MesJ substrate recognition domain-like"/>
    <property type="match status" value="1"/>
</dbReference>
<dbReference type="STRING" id="1217799.DEALK_04250"/>
<dbReference type="GO" id="GO:0032267">
    <property type="term" value="F:tRNA(Ile)-lysidine synthase activity"/>
    <property type="evidence" value="ECO:0007669"/>
    <property type="project" value="UniProtKB-EC"/>
</dbReference>
<dbReference type="Gene3D" id="3.40.50.620">
    <property type="entry name" value="HUPs"/>
    <property type="match status" value="1"/>
</dbReference>
<evidence type="ECO:0000313" key="10">
    <source>
        <dbReference type="EMBL" id="KTB47580.1"/>
    </source>
</evidence>
<dbReference type="Pfam" id="PF01171">
    <property type="entry name" value="ATP_bind_3"/>
    <property type="match status" value="1"/>
</dbReference>
<evidence type="ECO:0000256" key="7">
    <source>
        <dbReference type="ARBA" id="ARBA00048539"/>
    </source>
</evidence>
<dbReference type="Proteomes" id="UP000053947">
    <property type="component" value="Unassembled WGS sequence"/>
</dbReference>
<keyword evidence="2 8" id="KW-0963">Cytoplasm</keyword>
<evidence type="ECO:0000313" key="11">
    <source>
        <dbReference type="Proteomes" id="UP000053947"/>
    </source>
</evidence>
<dbReference type="PANTHER" id="PTHR43033">
    <property type="entry name" value="TRNA(ILE)-LYSIDINE SYNTHASE-RELATED"/>
    <property type="match status" value="1"/>
</dbReference>
<dbReference type="NCBIfam" id="TIGR02432">
    <property type="entry name" value="lysidine_TilS_N"/>
    <property type="match status" value="1"/>
</dbReference>
<dbReference type="SMART" id="SM00977">
    <property type="entry name" value="TilS_C"/>
    <property type="match status" value="1"/>
</dbReference>
<dbReference type="InterPro" id="IPR015262">
    <property type="entry name" value="tRNA_Ile_lys_synt_subst-bd"/>
</dbReference>
<reference evidence="10 11" key="1">
    <citation type="submission" date="2015-06" db="EMBL/GenBank/DDBJ databases">
        <title>Genome sequence of the organohalide-respiring Dehalogenimonas alkenigignens type strain (IP3-3T).</title>
        <authorList>
            <person name="Key T.A."/>
            <person name="Richmond D.P."/>
            <person name="Bowman K.S."/>
            <person name="Cho Y.-J."/>
            <person name="Chun J."/>
            <person name="da Costa M.S."/>
            <person name="Rainey F.A."/>
            <person name="Moe W.M."/>
        </authorList>
    </citation>
    <scope>NUCLEOTIDE SEQUENCE [LARGE SCALE GENOMIC DNA]</scope>
    <source>
        <strain evidence="10 11">IP3-3</strain>
    </source>
</reference>
<comment type="function">
    <text evidence="8">Ligates lysine onto the cytidine present at position 34 of the AUA codon-specific tRNA(Ile) that contains the anticodon CAU, in an ATP-dependent manner. Cytidine is converted to lysidine, thus changing the amino acid specificity of the tRNA from methionine to isoleucine.</text>
</comment>
<dbReference type="CDD" id="cd01992">
    <property type="entry name" value="TilS_N"/>
    <property type="match status" value="1"/>
</dbReference>
<evidence type="ECO:0000259" key="9">
    <source>
        <dbReference type="SMART" id="SM00977"/>
    </source>
</evidence>
<dbReference type="Pfam" id="PF11734">
    <property type="entry name" value="TilS_C"/>
    <property type="match status" value="1"/>
</dbReference>
<dbReference type="InterPro" id="IPR012796">
    <property type="entry name" value="Lysidine-tRNA-synth_C"/>
</dbReference>
<dbReference type="RefSeq" id="WP_058438256.1">
    <property type="nucleotide sequence ID" value="NZ_KQ758903.1"/>
</dbReference>
<keyword evidence="11" id="KW-1185">Reference proteome</keyword>
<dbReference type="PATRIC" id="fig|1217799.6.peg.441"/>